<evidence type="ECO:0000313" key="10">
    <source>
        <dbReference type="Proteomes" id="UP001549921"/>
    </source>
</evidence>
<keyword evidence="6" id="KW-0325">Glycoprotein</keyword>
<gene>
    <name evidence="9" type="ORF">ABMA28_000942</name>
</gene>
<evidence type="ECO:0000256" key="3">
    <source>
        <dbReference type="ARBA" id="ARBA00022723"/>
    </source>
</evidence>
<proteinExistence type="inferred from homology"/>
<dbReference type="AlphaFoldDB" id="A0ABD0T426"/>
<dbReference type="GO" id="GO:0046872">
    <property type="term" value="F:metal ion binding"/>
    <property type="evidence" value="ECO:0007669"/>
    <property type="project" value="UniProtKB-KW"/>
</dbReference>
<dbReference type="PANTHER" id="PTHR10342">
    <property type="entry name" value="ARYLSULFATASE"/>
    <property type="match status" value="1"/>
</dbReference>
<keyword evidence="4" id="KW-0378">Hydrolase</keyword>
<dbReference type="GO" id="GO:0008484">
    <property type="term" value="F:sulfuric ester hydrolase activity"/>
    <property type="evidence" value="ECO:0007669"/>
    <property type="project" value="UniProtKB-ARBA"/>
</dbReference>
<dbReference type="CDD" id="cd16029">
    <property type="entry name" value="4-S"/>
    <property type="match status" value="1"/>
</dbReference>
<organism evidence="9 10">
    <name type="scientific">Loxostege sticticalis</name>
    <name type="common">Beet webworm moth</name>
    <dbReference type="NCBI Taxonomy" id="481309"/>
    <lineage>
        <taxon>Eukaryota</taxon>
        <taxon>Metazoa</taxon>
        <taxon>Ecdysozoa</taxon>
        <taxon>Arthropoda</taxon>
        <taxon>Hexapoda</taxon>
        <taxon>Insecta</taxon>
        <taxon>Pterygota</taxon>
        <taxon>Neoptera</taxon>
        <taxon>Endopterygota</taxon>
        <taxon>Lepidoptera</taxon>
        <taxon>Glossata</taxon>
        <taxon>Ditrysia</taxon>
        <taxon>Pyraloidea</taxon>
        <taxon>Crambidae</taxon>
        <taxon>Pyraustinae</taxon>
        <taxon>Loxostege</taxon>
    </lineage>
</organism>
<reference evidence="9 10" key="1">
    <citation type="submission" date="2024-06" db="EMBL/GenBank/DDBJ databases">
        <title>A chromosome-level genome assembly of beet webworm, Loxostege sticticalis.</title>
        <authorList>
            <person name="Zhang Y."/>
        </authorList>
    </citation>
    <scope>NUCLEOTIDE SEQUENCE [LARGE SCALE GENOMIC DNA]</scope>
    <source>
        <strain evidence="9">AQ028</strain>
        <tissue evidence="9">Male pupae</tissue>
    </source>
</reference>
<comment type="caution">
    <text evidence="9">The sequence shown here is derived from an EMBL/GenBank/DDBJ whole genome shotgun (WGS) entry which is preliminary data.</text>
</comment>
<feature type="domain" description="Sulfatase N-terminal" evidence="8">
    <location>
        <begin position="28"/>
        <end position="351"/>
    </location>
</feature>
<evidence type="ECO:0000256" key="6">
    <source>
        <dbReference type="ARBA" id="ARBA00023180"/>
    </source>
</evidence>
<feature type="chain" id="PRO_5044764804" description="Sulfatase N-terminal domain-containing protein" evidence="7">
    <location>
        <begin position="20"/>
        <end position="546"/>
    </location>
</feature>
<dbReference type="Gene3D" id="3.40.720.10">
    <property type="entry name" value="Alkaline Phosphatase, subunit A"/>
    <property type="match status" value="1"/>
</dbReference>
<dbReference type="Pfam" id="PF00884">
    <property type="entry name" value="Sulfatase"/>
    <property type="match status" value="1"/>
</dbReference>
<dbReference type="SUPFAM" id="SSF53649">
    <property type="entry name" value="Alkaline phosphatase-like"/>
    <property type="match status" value="1"/>
</dbReference>
<dbReference type="InterPro" id="IPR017850">
    <property type="entry name" value="Alkaline_phosphatase_core_sf"/>
</dbReference>
<evidence type="ECO:0000256" key="5">
    <source>
        <dbReference type="ARBA" id="ARBA00022837"/>
    </source>
</evidence>
<dbReference type="PANTHER" id="PTHR10342:SF264">
    <property type="entry name" value="MIP05773P-RELATED"/>
    <property type="match status" value="1"/>
</dbReference>
<accession>A0ABD0T426</accession>
<keyword evidence="5" id="KW-0106">Calcium</keyword>
<name>A0ABD0T426_LOXSC</name>
<evidence type="ECO:0000259" key="8">
    <source>
        <dbReference type="Pfam" id="PF00884"/>
    </source>
</evidence>
<evidence type="ECO:0000256" key="2">
    <source>
        <dbReference type="ARBA" id="ARBA00008779"/>
    </source>
</evidence>
<protein>
    <recommendedName>
        <fullName evidence="8">Sulfatase N-terminal domain-containing protein</fullName>
    </recommendedName>
</protein>
<dbReference type="InterPro" id="IPR047115">
    <property type="entry name" value="ARSB"/>
</dbReference>
<dbReference type="InterPro" id="IPR000917">
    <property type="entry name" value="Sulfatase_N"/>
</dbReference>
<dbReference type="EMBL" id="JBEDNZ010000010">
    <property type="protein sequence ID" value="KAL0832777.1"/>
    <property type="molecule type" value="Genomic_DNA"/>
</dbReference>
<keyword evidence="3" id="KW-0479">Metal-binding</keyword>
<dbReference type="Gene3D" id="3.30.1120.10">
    <property type="match status" value="1"/>
</dbReference>
<evidence type="ECO:0000256" key="4">
    <source>
        <dbReference type="ARBA" id="ARBA00022801"/>
    </source>
</evidence>
<evidence type="ECO:0000256" key="7">
    <source>
        <dbReference type="SAM" id="SignalP"/>
    </source>
</evidence>
<sequence>MVTVYLLCIALLSVVVGYGADEAKTQKPNIVFIMADDMGWNDISLHGSDQIPTPNIDLLGYSGVILERYYSHCVCTPSRSAFLTGKYAHVTGMQGYPLTNSEDRGLPITEKILPQYLKELGYATHLVGKWHVGGSRRKYLPTKRGFDTHFGHRGGYVDYYEYTLEETSSVGLVSGMGLFRNETPAWDVEGYLTDLYTEEAISIIKSHDESSPLFLMLAHMAPHGSNDGALLQAPVQTVRAMRHVENPARRIFAAMMKKLDDSVGDVVEALDEKGILNNTIIVFVSDNGAMTSGNSINYGSNLPLRGLKMSPFEGGVRLGGVMWTPLPRANHLYKGYVHVVDWLPTLLKAVGADVPKDIDGINLWDDIVANKESSRNEMFEIDDYSGFASITSGDFKLVTGNVTKAYSDFQGGGTLAGIIGKPPSYIDAVRKSKTFTSLEKLGRSLGVENFTHARQNMKIMCRETISYDETKICYPENDKFCLFNIKEDPCEMKDISGLHTDLVRKMLARLSAEKNRLIPRTVPLFRDPKALPALHNFTWTIFADNL</sequence>
<comment type="similarity">
    <text evidence="2">Belongs to the sulfatase family.</text>
</comment>
<dbReference type="InterPro" id="IPR024607">
    <property type="entry name" value="Sulfatase_CS"/>
</dbReference>
<dbReference type="Proteomes" id="UP001549921">
    <property type="component" value="Unassembled WGS sequence"/>
</dbReference>
<evidence type="ECO:0000256" key="1">
    <source>
        <dbReference type="ARBA" id="ARBA00001913"/>
    </source>
</evidence>
<dbReference type="PROSITE" id="PS00149">
    <property type="entry name" value="SULFATASE_2"/>
    <property type="match status" value="1"/>
</dbReference>
<feature type="signal peptide" evidence="7">
    <location>
        <begin position="1"/>
        <end position="19"/>
    </location>
</feature>
<keyword evidence="7" id="KW-0732">Signal</keyword>
<comment type="cofactor">
    <cofactor evidence="1">
        <name>Ca(2+)</name>
        <dbReference type="ChEBI" id="CHEBI:29108"/>
    </cofactor>
</comment>
<evidence type="ECO:0000313" key="9">
    <source>
        <dbReference type="EMBL" id="KAL0832777.1"/>
    </source>
</evidence>